<name>A0A6M6JP76_9PSEU</name>
<accession>A0A6M6JP76</accession>
<evidence type="ECO:0000256" key="1">
    <source>
        <dbReference type="SAM" id="MobiDB-lite"/>
    </source>
</evidence>
<feature type="compositionally biased region" description="Basic residues" evidence="1">
    <location>
        <begin position="234"/>
        <end position="250"/>
    </location>
</feature>
<gene>
    <name evidence="2" type="ORF">HOP40_27800</name>
</gene>
<organism evidence="2 3">
    <name type="scientific">Pseudonocardia broussonetiae</name>
    <dbReference type="NCBI Taxonomy" id="2736640"/>
    <lineage>
        <taxon>Bacteria</taxon>
        <taxon>Bacillati</taxon>
        <taxon>Actinomycetota</taxon>
        <taxon>Actinomycetes</taxon>
        <taxon>Pseudonocardiales</taxon>
        <taxon>Pseudonocardiaceae</taxon>
        <taxon>Pseudonocardia</taxon>
    </lineage>
</organism>
<dbReference type="KEGG" id="pbro:HOP40_27800"/>
<sequence>MTAPLTLTTGWEPDLPDADSLCLRWLRHWSDQVAAFADAAGGTVVRDERMVLADHGRPASFLDSVVLLAPPRGPGELDDLLDEVEARTAGGTGDLYLWSLWPTPDLHGRGWVLDGHPPLMARPPAPAPDLHPSEEPDPVTTPAALVEWERVVVDGYPEPALQPFRPGALAGPALLDDERFRFWTTAEDGRACSASARFVAHGLASFALGVTLPGARRRGHWWRPGPAARAARPLARRRLLRRQPPRRPTARLRPPPAPRTVAPVPLTEGATP</sequence>
<feature type="compositionally biased region" description="Low complexity" evidence="1">
    <location>
        <begin position="224"/>
        <end position="233"/>
    </location>
</feature>
<dbReference type="EMBL" id="CP053564">
    <property type="protein sequence ID" value="QJY49096.1"/>
    <property type="molecule type" value="Genomic_DNA"/>
</dbReference>
<dbReference type="AlphaFoldDB" id="A0A6M6JP76"/>
<feature type="region of interest" description="Disordered" evidence="1">
    <location>
        <begin position="224"/>
        <end position="272"/>
    </location>
</feature>
<keyword evidence="3" id="KW-1185">Reference proteome</keyword>
<dbReference type="Proteomes" id="UP000505377">
    <property type="component" value="Chromosome"/>
</dbReference>
<reference evidence="2 3" key="1">
    <citation type="submission" date="2020-05" db="EMBL/GenBank/DDBJ databases">
        <authorList>
            <person name="Mo P."/>
        </authorList>
    </citation>
    <scope>NUCLEOTIDE SEQUENCE [LARGE SCALE GENOMIC DNA]</scope>
    <source>
        <strain evidence="2 3">Gen01</strain>
    </source>
</reference>
<evidence type="ECO:0000313" key="3">
    <source>
        <dbReference type="Proteomes" id="UP000505377"/>
    </source>
</evidence>
<evidence type="ECO:0000313" key="2">
    <source>
        <dbReference type="EMBL" id="QJY49096.1"/>
    </source>
</evidence>
<protein>
    <submittedName>
        <fullName evidence="2">Uncharacterized protein</fullName>
    </submittedName>
</protein>
<proteinExistence type="predicted"/>
<dbReference type="RefSeq" id="WP_172164096.1">
    <property type="nucleotide sequence ID" value="NZ_CP053564.1"/>
</dbReference>